<organism evidence="1 2">
    <name type="scientific">Mucilaginibacter galii</name>
    <dbReference type="NCBI Taxonomy" id="2005073"/>
    <lineage>
        <taxon>Bacteria</taxon>
        <taxon>Pseudomonadati</taxon>
        <taxon>Bacteroidota</taxon>
        <taxon>Sphingobacteriia</taxon>
        <taxon>Sphingobacteriales</taxon>
        <taxon>Sphingobacteriaceae</taxon>
        <taxon>Mucilaginibacter</taxon>
    </lineage>
</organism>
<dbReference type="EMBL" id="BMDO01000008">
    <property type="protein sequence ID" value="GGI51769.1"/>
    <property type="molecule type" value="Genomic_DNA"/>
</dbReference>
<keyword evidence="2" id="KW-1185">Reference proteome</keyword>
<evidence type="ECO:0000313" key="2">
    <source>
        <dbReference type="Proteomes" id="UP000662074"/>
    </source>
</evidence>
<gene>
    <name evidence="1" type="ORF">GCM10011425_29810</name>
</gene>
<dbReference type="Proteomes" id="UP000662074">
    <property type="component" value="Unassembled WGS sequence"/>
</dbReference>
<protein>
    <submittedName>
        <fullName evidence="1">Uncharacterized protein</fullName>
    </submittedName>
</protein>
<reference evidence="1" key="2">
    <citation type="submission" date="2020-09" db="EMBL/GenBank/DDBJ databases">
        <authorList>
            <person name="Sun Q."/>
            <person name="Sedlacek I."/>
        </authorList>
    </citation>
    <scope>NUCLEOTIDE SEQUENCE</scope>
    <source>
        <strain evidence="1">CCM 8711</strain>
    </source>
</reference>
<sequence>MDFNIVTLEIADHIIHFDYYNRLVSEAVSAASEQQDEHLRIQNKSKDHLTKLFSGVEFYNADNFVRPLPEISKEITAKIQELKSSDIHDLVDKLERDAKKMKKLYKALTKN</sequence>
<comment type="caution">
    <text evidence="1">The sequence shown here is derived from an EMBL/GenBank/DDBJ whole genome shotgun (WGS) entry which is preliminary data.</text>
</comment>
<dbReference type="AlphaFoldDB" id="A0A917N2Q3"/>
<proteinExistence type="predicted"/>
<accession>A0A917N2Q3</accession>
<reference evidence="1" key="1">
    <citation type="journal article" date="2014" name="Int. J. Syst. Evol. Microbiol.">
        <title>Complete genome sequence of Corynebacterium casei LMG S-19264T (=DSM 44701T), isolated from a smear-ripened cheese.</title>
        <authorList>
            <consortium name="US DOE Joint Genome Institute (JGI-PGF)"/>
            <person name="Walter F."/>
            <person name="Albersmeier A."/>
            <person name="Kalinowski J."/>
            <person name="Ruckert C."/>
        </authorList>
    </citation>
    <scope>NUCLEOTIDE SEQUENCE</scope>
    <source>
        <strain evidence="1">CCM 8711</strain>
    </source>
</reference>
<name>A0A917N2Q3_9SPHI</name>
<evidence type="ECO:0000313" key="1">
    <source>
        <dbReference type="EMBL" id="GGI51769.1"/>
    </source>
</evidence>
<dbReference type="RefSeq" id="WP_188417873.1">
    <property type="nucleotide sequence ID" value="NZ_BMDO01000008.1"/>
</dbReference>